<dbReference type="Proteomes" id="UP001500443">
    <property type="component" value="Unassembled WGS sequence"/>
</dbReference>
<reference evidence="2 3" key="1">
    <citation type="journal article" date="2019" name="Int. J. Syst. Evol. Microbiol.">
        <title>The Global Catalogue of Microorganisms (GCM) 10K type strain sequencing project: providing services to taxonomists for standard genome sequencing and annotation.</title>
        <authorList>
            <consortium name="The Broad Institute Genomics Platform"/>
            <consortium name="The Broad Institute Genome Sequencing Center for Infectious Disease"/>
            <person name="Wu L."/>
            <person name="Ma J."/>
        </authorList>
    </citation>
    <scope>NUCLEOTIDE SEQUENCE [LARGE SCALE GENOMIC DNA]</scope>
    <source>
        <strain evidence="2 3">JCM 15481</strain>
    </source>
</reference>
<sequence>MELTHAAAVARMKAIDTELERMQRESNPDESKLDALTAEFGELNEHRKQIERKRALDAEPFPTC</sequence>
<keyword evidence="3" id="KW-1185">Reference proteome</keyword>
<accession>A0ABN2YWA4</accession>
<evidence type="ECO:0000313" key="2">
    <source>
        <dbReference type="EMBL" id="GAA2133249.1"/>
    </source>
</evidence>
<evidence type="ECO:0000256" key="1">
    <source>
        <dbReference type="SAM" id="Coils"/>
    </source>
</evidence>
<gene>
    <name evidence="2" type="ORF">GCM10009802_41680</name>
</gene>
<protein>
    <submittedName>
        <fullName evidence="2">Uncharacterized protein</fullName>
    </submittedName>
</protein>
<comment type="caution">
    <text evidence="2">The sequence shown here is derived from an EMBL/GenBank/DDBJ whole genome shotgun (WGS) entry which is preliminary data.</text>
</comment>
<evidence type="ECO:0000313" key="3">
    <source>
        <dbReference type="Proteomes" id="UP001500443"/>
    </source>
</evidence>
<dbReference type="RefSeq" id="WP_344291526.1">
    <property type="nucleotide sequence ID" value="NZ_BAAAPF010000151.1"/>
</dbReference>
<organism evidence="2 3">
    <name type="scientific">Streptomyces synnematoformans</name>
    <dbReference type="NCBI Taxonomy" id="415721"/>
    <lineage>
        <taxon>Bacteria</taxon>
        <taxon>Bacillati</taxon>
        <taxon>Actinomycetota</taxon>
        <taxon>Actinomycetes</taxon>
        <taxon>Kitasatosporales</taxon>
        <taxon>Streptomycetaceae</taxon>
        <taxon>Streptomyces</taxon>
    </lineage>
</organism>
<feature type="coiled-coil region" evidence="1">
    <location>
        <begin position="5"/>
        <end position="53"/>
    </location>
</feature>
<name>A0ABN2YWA4_9ACTN</name>
<dbReference type="EMBL" id="BAAAPF010000151">
    <property type="protein sequence ID" value="GAA2133249.1"/>
    <property type="molecule type" value="Genomic_DNA"/>
</dbReference>
<keyword evidence="1" id="KW-0175">Coiled coil</keyword>
<proteinExistence type="predicted"/>